<evidence type="ECO:0000313" key="20">
    <source>
        <dbReference type="EMBL" id="SMC96102.1"/>
    </source>
</evidence>
<keyword evidence="7" id="KW-0653">Protein transport</keyword>
<dbReference type="GO" id="GO:0015031">
    <property type="term" value="P:protein transport"/>
    <property type="evidence" value="ECO:0007669"/>
    <property type="project" value="UniProtKB-KW"/>
</dbReference>
<keyword evidence="5" id="KW-1003">Cell membrane</keyword>
<reference evidence="20 21" key="1">
    <citation type="submission" date="2017-04" db="EMBL/GenBank/DDBJ databases">
        <authorList>
            <person name="Afonso C.L."/>
            <person name="Miller P.J."/>
            <person name="Scott M.A."/>
            <person name="Spackman E."/>
            <person name="Goraichik I."/>
            <person name="Dimitrov K.M."/>
            <person name="Suarez D.L."/>
            <person name="Swayne D.E."/>
        </authorList>
    </citation>
    <scope>NUCLEOTIDE SEQUENCE [LARGE SCALE GENOMIC DNA]</scope>
    <source>
        <strain evidence="20 21">DSM 43828</strain>
    </source>
</reference>
<proteinExistence type="inferred from homology"/>
<dbReference type="AlphaFoldDB" id="A0A1Y5XI29"/>
<dbReference type="PANTHER" id="PTHR12428">
    <property type="entry name" value="OXA1"/>
    <property type="match status" value="1"/>
</dbReference>
<evidence type="ECO:0000256" key="6">
    <source>
        <dbReference type="ARBA" id="ARBA00022692"/>
    </source>
</evidence>
<feature type="domain" description="Membrane insertase YidC/Oxa/ALB C-terminal" evidence="19">
    <location>
        <begin position="32"/>
        <end position="251"/>
    </location>
</feature>
<keyword evidence="10" id="KW-0143">Chaperone</keyword>
<evidence type="ECO:0000256" key="9">
    <source>
        <dbReference type="ARBA" id="ARBA00023136"/>
    </source>
</evidence>
<organism evidence="20 21">
    <name type="scientific">Kibdelosporangium aridum</name>
    <dbReference type="NCBI Taxonomy" id="2030"/>
    <lineage>
        <taxon>Bacteria</taxon>
        <taxon>Bacillati</taxon>
        <taxon>Actinomycetota</taxon>
        <taxon>Actinomycetes</taxon>
        <taxon>Pseudonocardiales</taxon>
        <taxon>Pseudonocardiaceae</taxon>
        <taxon>Kibdelosporangium</taxon>
    </lineage>
</organism>
<dbReference type="GO" id="GO:0032977">
    <property type="term" value="F:membrane insertase activity"/>
    <property type="evidence" value="ECO:0007669"/>
    <property type="project" value="InterPro"/>
</dbReference>
<evidence type="ECO:0000256" key="13">
    <source>
        <dbReference type="ARBA" id="ARBA00031538"/>
    </source>
</evidence>
<dbReference type="InterPro" id="IPR001708">
    <property type="entry name" value="YidC/ALB3/OXA1/COX18"/>
</dbReference>
<dbReference type="PANTHER" id="PTHR12428:SF65">
    <property type="entry name" value="CYTOCHROME C OXIDASE ASSEMBLY PROTEIN COX18, MITOCHONDRIAL"/>
    <property type="match status" value="1"/>
</dbReference>
<dbReference type="Pfam" id="PF02096">
    <property type="entry name" value="60KD_IMP"/>
    <property type="match status" value="1"/>
</dbReference>
<dbReference type="EMBL" id="FWXV01000002">
    <property type="protein sequence ID" value="SMC96102.1"/>
    <property type="molecule type" value="Genomic_DNA"/>
</dbReference>
<evidence type="ECO:0000256" key="8">
    <source>
        <dbReference type="ARBA" id="ARBA00022989"/>
    </source>
</evidence>
<feature type="transmembrane region" description="Helical" evidence="18">
    <location>
        <begin position="214"/>
        <end position="236"/>
    </location>
</feature>
<name>A0A1Y5XI29_KIBAR</name>
<evidence type="ECO:0000256" key="18">
    <source>
        <dbReference type="SAM" id="Phobius"/>
    </source>
</evidence>
<evidence type="ECO:0000256" key="17">
    <source>
        <dbReference type="SAM" id="MobiDB-lite"/>
    </source>
</evidence>
<dbReference type="GO" id="GO:0051205">
    <property type="term" value="P:protein insertion into membrane"/>
    <property type="evidence" value="ECO:0007669"/>
    <property type="project" value="TreeGrafter"/>
</dbReference>
<dbReference type="NCBIfam" id="TIGR03592">
    <property type="entry name" value="yidC_oxa1_cterm"/>
    <property type="match status" value="1"/>
</dbReference>
<feature type="compositionally biased region" description="Polar residues" evidence="17">
    <location>
        <begin position="327"/>
        <end position="345"/>
    </location>
</feature>
<feature type="transmembrane region" description="Helical" evidence="18">
    <location>
        <begin position="170"/>
        <end position="189"/>
    </location>
</feature>
<dbReference type="Proteomes" id="UP000192674">
    <property type="component" value="Unassembled WGS sequence"/>
</dbReference>
<keyword evidence="4" id="KW-0813">Transport</keyword>
<dbReference type="OrthoDB" id="9780552at2"/>
<dbReference type="CDD" id="cd20070">
    <property type="entry name" value="5TM_YidC_Alb3"/>
    <property type="match status" value="1"/>
</dbReference>
<evidence type="ECO:0000256" key="16">
    <source>
        <dbReference type="RuleBase" id="RU003945"/>
    </source>
</evidence>
<evidence type="ECO:0000256" key="5">
    <source>
        <dbReference type="ARBA" id="ARBA00022475"/>
    </source>
</evidence>
<evidence type="ECO:0000256" key="14">
    <source>
        <dbReference type="ARBA" id="ARBA00033245"/>
    </source>
</evidence>
<evidence type="ECO:0000256" key="12">
    <source>
        <dbReference type="ARBA" id="ARBA00026028"/>
    </source>
</evidence>
<keyword evidence="6 16" id="KW-0812">Transmembrane</keyword>
<evidence type="ECO:0000313" key="21">
    <source>
        <dbReference type="Proteomes" id="UP000192674"/>
    </source>
</evidence>
<keyword evidence="8 18" id="KW-1133">Transmembrane helix</keyword>
<keyword evidence="9 18" id="KW-0472">Membrane</keyword>
<evidence type="ECO:0000256" key="4">
    <source>
        <dbReference type="ARBA" id="ARBA00022448"/>
    </source>
</evidence>
<evidence type="ECO:0000256" key="11">
    <source>
        <dbReference type="ARBA" id="ARBA00025034"/>
    </source>
</evidence>
<feature type="transmembrane region" description="Helical" evidence="18">
    <location>
        <begin position="31"/>
        <end position="52"/>
    </location>
</feature>
<evidence type="ECO:0000256" key="2">
    <source>
        <dbReference type="ARBA" id="ARBA00010527"/>
    </source>
</evidence>
<comment type="subcellular location">
    <subcellularLocation>
        <location evidence="1">Cell membrane</location>
        <topology evidence="1">Multi-pass membrane protein</topology>
    </subcellularLocation>
    <subcellularLocation>
        <location evidence="16">Membrane</location>
        <topology evidence="16">Multi-pass membrane protein</topology>
    </subcellularLocation>
</comment>
<dbReference type="RefSeq" id="WP_033380126.1">
    <property type="nucleotide sequence ID" value="NZ_FWXV01000002.1"/>
</dbReference>
<dbReference type="InterPro" id="IPR047196">
    <property type="entry name" value="YidC_ALB_C"/>
</dbReference>
<dbReference type="GO" id="GO:0005886">
    <property type="term" value="C:plasma membrane"/>
    <property type="evidence" value="ECO:0007669"/>
    <property type="project" value="UniProtKB-SubCell"/>
</dbReference>
<evidence type="ECO:0000259" key="19">
    <source>
        <dbReference type="Pfam" id="PF02096"/>
    </source>
</evidence>
<dbReference type="NCBIfam" id="NF002899">
    <property type="entry name" value="PRK03449.1"/>
    <property type="match status" value="1"/>
</dbReference>
<comment type="subunit">
    <text evidence="12">Interacts with the Sec translocase complex via SecD. Specifically interacts with transmembrane segments of nascent integral membrane proteins during membrane integration.</text>
</comment>
<feature type="compositionally biased region" description="Basic and acidic residues" evidence="17">
    <location>
        <begin position="260"/>
        <end position="269"/>
    </location>
</feature>
<evidence type="ECO:0000256" key="7">
    <source>
        <dbReference type="ARBA" id="ARBA00022927"/>
    </source>
</evidence>
<sequence>MLDFINYPVSFILWCWHKVFGAVFGPTSGVAWLLGIVFLTFTVRAILIKPFVKQVRSMRKMQEFAPEIKKLQQKYKNDRQKLAQEMQKLQSQHGVNPLGSCLPMLLQIPVFFGLNNVLRGFVPNATGNYYFGADEVESYLHANLFGARLSNYIAQASNEMTSLGGNLQSVIIVSAPLMVIASIATHFTAKHNVARQNPATATAQTGIMNKITLWVFPLGVLVFGAFFPIGLLIYWLSNNIWTLGQQWLIYKKIDREEEEQKAQAQEKRSNSNLAPKVGQKPTQPKKRPTPAKPVAASDEASTEESTDSSSDKKPVKKWPAKQPSVKPGNNQAKKPASGNNTNSGGTKVPGLTPDRSRSKKSGRKRP</sequence>
<accession>A0A1Y5XI29</accession>
<feature type="compositionally biased region" description="Basic residues" evidence="17">
    <location>
        <begin position="357"/>
        <end position="366"/>
    </location>
</feature>
<feature type="region of interest" description="Disordered" evidence="17">
    <location>
        <begin position="260"/>
        <end position="366"/>
    </location>
</feature>
<protein>
    <recommendedName>
        <fullName evidence="3">Membrane protein insertase YidC</fullName>
    </recommendedName>
    <alternativeName>
        <fullName evidence="15">Foldase YidC</fullName>
    </alternativeName>
    <alternativeName>
        <fullName evidence="14">Membrane integrase YidC</fullName>
    </alternativeName>
    <alternativeName>
        <fullName evidence="13">Membrane protein YidC</fullName>
    </alternativeName>
</protein>
<comment type="similarity">
    <text evidence="2">Belongs to the OXA1/ALB3/YidC family. Type 1 subfamily.</text>
</comment>
<keyword evidence="21" id="KW-1185">Reference proteome</keyword>
<gene>
    <name evidence="20" type="ORF">SAMN05661093_03251</name>
</gene>
<evidence type="ECO:0000256" key="15">
    <source>
        <dbReference type="ARBA" id="ARBA00033342"/>
    </source>
</evidence>
<dbReference type="InterPro" id="IPR028055">
    <property type="entry name" value="YidC/Oxa/ALB_C"/>
</dbReference>
<evidence type="ECO:0000256" key="10">
    <source>
        <dbReference type="ARBA" id="ARBA00023186"/>
    </source>
</evidence>
<evidence type="ECO:0000256" key="1">
    <source>
        <dbReference type="ARBA" id="ARBA00004651"/>
    </source>
</evidence>
<comment type="function">
    <text evidence="11">Required for the insertion and/or proper folding and/or complex formation of integral membrane proteins into the membrane. Involved in integration of membrane proteins that insert both dependently and independently of the Sec translocase complex, as well as at least some lipoproteins. Aids folding of multispanning membrane proteins.</text>
</comment>
<evidence type="ECO:0000256" key="3">
    <source>
        <dbReference type="ARBA" id="ARBA00015325"/>
    </source>
</evidence>